<feature type="domain" description="Cation efflux protein transmembrane" evidence="7">
    <location>
        <begin position="69"/>
        <end position="161"/>
    </location>
</feature>
<dbReference type="Proteomes" id="UP000783686">
    <property type="component" value="Unassembled WGS sequence"/>
</dbReference>
<dbReference type="Gene3D" id="1.20.1510.10">
    <property type="entry name" value="Cation efflux protein transmembrane domain"/>
    <property type="match status" value="1"/>
</dbReference>
<dbReference type="InterPro" id="IPR027469">
    <property type="entry name" value="Cation_efflux_TMD_sf"/>
</dbReference>
<dbReference type="Pfam" id="PF01545">
    <property type="entry name" value="Cation_efflux"/>
    <property type="match status" value="1"/>
</dbReference>
<dbReference type="Proteomes" id="UP000614601">
    <property type="component" value="Unassembled WGS sequence"/>
</dbReference>
<feature type="transmembrane region" description="Helical" evidence="6">
    <location>
        <begin position="138"/>
        <end position="157"/>
    </location>
</feature>
<feature type="transmembrane region" description="Helical" evidence="6">
    <location>
        <begin position="94"/>
        <end position="118"/>
    </location>
</feature>
<name>A0A811JQ45_9BILA</name>
<keyword evidence="3 6" id="KW-0812">Transmembrane</keyword>
<evidence type="ECO:0000256" key="3">
    <source>
        <dbReference type="ARBA" id="ARBA00022692"/>
    </source>
</evidence>
<reference evidence="8" key="1">
    <citation type="submission" date="2020-09" db="EMBL/GenBank/DDBJ databases">
        <authorList>
            <person name="Kikuchi T."/>
        </authorList>
    </citation>
    <scope>NUCLEOTIDE SEQUENCE</scope>
    <source>
        <strain evidence="8">SH1</strain>
    </source>
</reference>
<evidence type="ECO:0000313" key="9">
    <source>
        <dbReference type="Proteomes" id="UP000614601"/>
    </source>
</evidence>
<proteinExistence type="predicted"/>
<dbReference type="SUPFAM" id="SSF161111">
    <property type="entry name" value="Cation efflux protein transmembrane domain-like"/>
    <property type="match status" value="1"/>
</dbReference>
<accession>A0A811JQ45</accession>
<evidence type="ECO:0000313" key="8">
    <source>
        <dbReference type="EMBL" id="CAD5205424.1"/>
    </source>
</evidence>
<protein>
    <recommendedName>
        <fullName evidence="7">Cation efflux protein transmembrane domain-containing protein</fullName>
    </recommendedName>
</protein>
<keyword evidence="9" id="KW-1185">Reference proteome</keyword>
<sequence>MITFPKITYYFENKRRVKGLEEYNNRQERLNRLFQEDEIKLHPDNNERNIEEANLEYKKNLKWDSRFATIIFIMNLFILAGNLTAAFLSGSYSVISAFVDSSMDIVSSIIVFITVYLITHTNSHKYPRGRQRLELMSVIICSIFMGVTNIMMIIQSVEAIVMGTVS</sequence>
<gene>
    <name evidence="8" type="ORF">BOKJ2_LOCUS108</name>
</gene>
<keyword evidence="5 6" id="KW-0472">Membrane</keyword>
<dbReference type="InterPro" id="IPR050291">
    <property type="entry name" value="CDF_Transporter"/>
</dbReference>
<comment type="caution">
    <text evidence="8">The sequence shown here is derived from an EMBL/GenBank/DDBJ whole genome shotgun (WGS) entry which is preliminary data.</text>
</comment>
<evidence type="ECO:0000256" key="6">
    <source>
        <dbReference type="SAM" id="Phobius"/>
    </source>
</evidence>
<dbReference type="GO" id="GO:0016020">
    <property type="term" value="C:membrane"/>
    <property type="evidence" value="ECO:0007669"/>
    <property type="project" value="UniProtKB-SubCell"/>
</dbReference>
<dbReference type="EMBL" id="CAJFDH010000001">
    <property type="protein sequence ID" value="CAD5205424.1"/>
    <property type="molecule type" value="Genomic_DNA"/>
</dbReference>
<keyword evidence="4 6" id="KW-1133">Transmembrane helix</keyword>
<evidence type="ECO:0000256" key="1">
    <source>
        <dbReference type="ARBA" id="ARBA00004141"/>
    </source>
</evidence>
<keyword evidence="2" id="KW-0813">Transport</keyword>
<dbReference type="PANTHER" id="PTHR43840">
    <property type="entry name" value="MITOCHONDRIAL METAL TRANSPORTER 1-RELATED"/>
    <property type="match status" value="1"/>
</dbReference>
<organism evidence="8 9">
    <name type="scientific">Bursaphelenchus okinawaensis</name>
    <dbReference type="NCBI Taxonomy" id="465554"/>
    <lineage>
        <taxon>Eukaryota</taxon>
        <taxon>Metazoa</taxon>
        <taxon>Ecdysozoa</taxon>
        <taxon>Nematoda</taxon>
        <taxon>Chromadorea</taxon>
        <taxon>Rhabditida</taxon>
        <taxon>Tylenchina</taxon>
        <taxon>Tylenchomorpha</taxon>
        <taxon>Aphelenchoidea</taxon>
        <taxon>Aphelenchoididae</taxon>
        <taxon>Bursaphelenchus</taxon>
    </lineage>
</organism>
<evidence type="ECO:0000256" key="2">
    <source>
        <dbReference type="ARBA" id="ARBA00022448"/>
    </source>
</evidence>
<comment type="subcellular location">
    <subcellularLocation>
        <location evidence="1">Membrane</location>
        <topology evidence="1">Multi-pass membrane protein</topology>
    </subcellularLocation>
</comment>
<dbReference type="OrthoDB" id="78296at2759"/>
<dbReference type="PANTHER" id="PTHR43840:SF17">
    <property type="entry name" value="CATION EFFLUX PROTEIN CYTOPLASMIC DOMAIN-CONTAINING PROTEIN"/>
    <property type="match status" value="1"/>
</dbReference>
<dbReference type="GO" id="GO:0008324">
    <property type="term" value="F:monoatomic cation transmembrane transporter activity"/>
    <property type="evidence" value="ECO:0007669"/>
    <property type="project" value="InterPro"/>
</dbReference>
<feature type="transmembrane region" description="Helical" evidence="6">
    <location>
        <begin position="67"/>
        <end position="88"/>
    </location>
</feature>
<dbReference type="AlphaFoldDB" id="A0A811JQ45"/>
<dbReference type="InterPro" id="IPR058533">
    <property type="entry name" value="Cation_efflux_TM"/>
</dbReference>
<evidence type="ECO:0000259" key="7">
    <source>
        <dbReference type="Pfam" id="PF01545"/>
    </source>
</evidence>
<evidence type="ECO:0000256" key="5">
    <source>
        <dbReference type="ARBA" id="ARBA00023136"/>
    </source>
</evidence>
<dbReference type="EMBL" id="CAJFCW020000001">
    <property type="protein sequence ID" value="CAG9077319.1"/>
    <property type="molecule type" value="Genomic_DNA"/>
</dbReference>
<evidence type="ECO:0000256" key="4">
    <source>
        <dbReference type="ARBA" id="ARBA00022989"/>
    </source>
</evidence>